<evidence type="ECO:0000313" key="2">
    <source>
        <dbReference type="Proteomes" id="UP001062846"/>
    </source>
</evidence>
<protein>
    <submittedName>
        <fullName evidence="1">Uncharacterized protein</fullName>
    </submittedName>
</protein>
<dbReference type="EMBL" id="CM046388">
    <property type="protein sequence ID" value="KAI8571820.1"/>
    <property type="molecule type" value="Genomic_DNA"/>
</dbReference>
<proteinExistence type="predicted"/>
<reference evidence="1" key="1">
    <citation type="submission" date="2022-02" db="EMBL/GenBank/DDBJ databases">
        <title>Plant Genome Project.</title>
        <authorList>
            <person name="Zhang R.-G."/>
        </authorList>
    </citation>
    <scope>NUCLEOTIDE SEQUENCE</scope>
    <source>
        <strain evidence="1">AT1</strain>
    </source>
</reference>
<accession>A0ACC0Q1H8</accession>
<organism evidence="1 2">
    <name type="scientific">Rhododendron molle</name>
    <name type="common">Chinese azalea</name>
    <name type="synonym">Azalea mollis</name>
    <dbReference type="NCBI Taxonomy" id="49168"/>
    <lineage>
        <taxon>Eukaryota</taxon>
        <taxon>Viridiplantae</taxon>
        <taxon>Streptophyta</taxon>
        <taxon>Embryophyta</taxon>
        <taxon>Tracheophyta</taxon>
        <taxon>Spermatophyta</taxon>
        <taxon>Magnoliopsida</taxon>
        <taxon>eudicotyledons</taxon>
        <taxon>Gunneridae</taxon>
        <taxon>Pentapetalae</taxon>
        <taxon>asterids</taxon>
        <taxon>Ericales</taxon>
        <taxon>Ericaceae</taxon>
        <taxon>Ericoideae</taxon>
        <taxon>Rhodoreae</taxon>
        <taxon>Rhododendron</taxon>
    </lineage>
</organism>
<gene>
    <name evidence="1" type="ORF">RHMOL_Rhmol01G0149100</name>
</gene>
<sequence length="257" mass="27264">MLSNNSLHCGTIPLLVTDSGPNNANQGNSSSVGRVNLLDFLESVSVPNNDSLAIKEDDILTVQQVKGLNQEVTALRAELDSKNKVIESINSSGIALPGGVEMGSSWRDKVAPPGVSNTRMTFQYFPPTVEGDRITVSPPSAVEVQGAEKWKDCLVVDSSVDNTSEGVMGLTVAEVCSDSGVLVIKESLGHLMGSDPNTSKGVEVDQNGILPDVLGVGMEDPDALFQALISTKVKDSTKPNEGKNPRATKRGMKPKYR</sequence>
<dbReference type="Proteomes" id="UP001062846">
    <property type="component" value="Chromosome 1"/>
</dbReference>
<keyword evidence="2" id="KW-1185">Reference proteome</keyword>
<comment type="caution">
    <text evidence="1">The sequence shown here is derived from an EMBL/GenBank/DDBJ whole genome shotgun (WGS) entry which is preliminary data.</text>
</comment>
<name>A0ACC0Q1H8_RHOML</name>
<evidence type="ECO:0000313" key="1">
    <source>
        <dbReference type="EMBL" id="KAI8571820.1"/>
    </source>
</evidence>